<keyword evidence="3" id="KW-1185">Reference proteome</keyword>
<evidence type="ECO:0000313" key="2">
    <source>
        <dbReference type="EMBL" id="RMZ95911.1"/>
    </source>
</evidence>
<protein>
    <recommendedName>
        <fullName evidence="4">SWIM-type domain-containing protein</fullName>
    </recommendedName>
</protein>
<comment type="caution">
    <text evidence="2">The sequence shown here is derived from an EMBL/GenBank/DDBJ whole genome shotgun (WGS) entry which is preliminary data.</text>
</comment>
<accession>A0A3M7P9Z5</accession>
<dbReference type="AlphaFoldDB" id="A0A3M7P9Z5"/>
<reference evidence="2 3" key="1">
    <citation type="journal article" date="2018" name="Sci. Rep.">
        <title>Genomic signatures of local adaptation to the degree of environmental predictability in rotifers.</title>
        <authorList>
            <person name="Franch-Gras L."/>
            <person name="Hahn C."/>
            <person name="Garcia-Roger E.M."/>
            <person name="Carmona M.J."/>
            <person name="Serra M."/>
            <person name="Gomez A."/>
        </authorList>
    </citation>
    <scope>NUCLEOTIDE SEQUENCE [LARGE SCALE GENOMIC DNA]</scope>
    <source>
        <strain evidence="2">HYR1</strain>
    </source>
</reference>
<dbReference type="Proteomes" id="UP000276133">
    <property type="component" value="Unassembled WGS sequence"/>
</dbReference>
<keyword evidence="1" id="KW-0812">Transmembrane</keyword>
<evidence type="ECO:0000256" key="1">
    <source>
        <dbReference type="SAM" id="Phobius"/>
    </source>
</evidence>
<feature type="transmembrane region" description="Helical" evidence="1">
    <location>
        <begin position="125"/>
        <end position="144"/>
    </location>
</feature>
<dbReference type="OrthoDB" id="119028at2759"/>
<evidence type="ECO:0000313" key="3">
    <source>
        <dbReference type="Proteomes" id="UP000276133"/>
    </source>
</evidence>
<dbReference type="EMBL" id="REGN01012321">
    <property type="protein sequence ID" value="RMZ95911.1"/>
    <property type="molecule type" value="Genomic_DNA"/>
</dbReference>
<organism evidence="2 3">
    <name type="scientific">Brachionus plicatilis</name>
    <name type="common">Marine rotifer</name>
    <name type="synonym">Brachionus muelleri</name>
    <dbReference type="NCBI Taxonomy" id="10195"/>
    <lineage>
        <taxon>Eukaryota</taxon>
        <taxon>Metazoa</taxon>
        <taxon>Spiralia</taxon>
        <taxon>Gnathifera</taxon>
        <taxon>Rotifera</taxon>
        <taxon>Eurotatoria</taxon>
        <taxon>Monogononta</taxon>
        <taxon>Pseudotrocha</taxon>
        <taxon>Ploima</taxon>
        <taxon>Brachionidae</taxon>
        <taxon>Brachionus</taxon>
    </lineage>
</organism>
<keyword evidence="1" id="KW-0472">Membrane</keyword>
<name>A0A3M7P9Z5_BRAPC</name>
<sequence length="214" mass="24382">MEELRCFHPWNQHVPSRHTQQSRLPPQLCCPSYDKKNICKHIIGVASYFKLYTIPLEIKNLPMGEKRKRGAPKKATKALVRMNDRDTVDNIKLSLKKLKALKQLNTDDGKFAIVNALETTKTIKVMFFLALPSFVLLTLVTHALDGSESVTLLLKLLIFIAKLDFLTISFLNLIRLNQLIINKTTEATTNLVKDRTMLNTLPAEDDPNFVYSSE</sequence>
<feature type="transmembrane region" description="Helical" evidence="1">
    <location>
        <begin position="156"/>
        <end position="174"/>
    </location>
</feature>
<keyword evidence="1" id="KW-1133">Transmembrane helix</keyword>
<proteinExistence type="predicted"/>
<gene>
    <name evidence="2" type="ORF">BpHYR1_026499</name>
</gene>
<evidence type="ECO:0008006" key="4">
    <source>
        <dbReference type="Google" id="ProtNLM"/>
    </source>
</evidence>